<name>A0A9Y2AIZ6_9FIRM</name>
<dbReference type="KEGG" id="sgbi:P3F81_00730"/>
<dbReference type="AlphaFoldDB" id="A0A9Y2AIZ6"/>
<sequence length="148" mass="17192">MDYKKVFSCKFKGIIEKYAMKCEFLDENQFAIIGKEFALIFTIHLGRVFVRYIMPGKGGELEVYNFDLFITEKFGDDDRAGIQKATTPEEMVLNEITVLTRGLINHWNDLLEGKKNWIEEYYLRFGVSGEPYKAHKTIAGKIGHLIQR</sequence>
<dbReference type="RefSeq" id="WP_147667301.1">
    <property type="nucleotide sequence ID" value="NZ_CP120678.1"/>
</dbReference>
<dbReference type="EMBL" id="CP120678">
    <property type="protein sequence ID" value="WIW70883.1"/>
    <property type="molecule type" value="Genomic_DNA"/>
</dbReference>
<dbReference type="Proteomes" id="UP001243623">
    <property type="component" value="Chromosome"/>
</dbReference>
<organism evidence="1 2">
    <name type="scientific">Selenobaculum gibii</name>
    <dbReference type="NCBI Taxonomy" id="3054208"/>
    <lineage>
        <taxon>Bacteria</taxon>
        <taxon>Bacillati</taxon>
        <taxon>Bacillota</taxon>
        <taxon>Negativicutes</taxon>
        <taxon>Selenomonadales</taxon>
        <taxon>Selenomonadaceae</taxon>
        <taxon>Selenobaculum</taxon>
    </lineage>
</organism>
<proteinExistence type="predicted"/>
<accession>A0A9Y2AIZ6</accession>
<reference evidence="1" key="1">
    <citation type="submission" date="2023-03" db="EMBL/GenBank/DDBJ databases">
        <title>Selenobaculum gbiensis gen. nov. sp. nov., a new bacterium isolated from the gut microbiota of IBD patient.</title>
        <authorList>
            <person name="Yeo S."/>
            <person name="Park H."/>
            <person name="Huh C.S."/>
        </authorList>
    </citation>
    <scope>NUCLEOTIDE SEQUENCE</scope>
    <source>
        <strain evidence="1">ICN-92133</strain>
    </source>
</reference>
<evidence type="ECO:0000313" key="2">
    <source>
        <dbReference type="Proteomes" id="UP001243623"/>
    </source>
</evidence>
<protein>
    <submittedName>
        <fullName evidence="1">Uncharacterized protein</fullName>
    </submittedName>
</protein>
<keyword evidence="2" id="KW-1185">Reference proteome</keyword>
<gene>
    <name evidence="1" type="ORF">P3F81_00730</name>
</gene>
<evidence type="ECO:0000313" key="1">
    <source>
        <dbReference type="EMBL" id="WIW70883.1"/>
    </source>
</evidence>